<dbReference type="FunCoup" id="F6R292">
    <property type="interactions" value="33"/>
</dbReference>
<evidence type="ECO:0000313" key="2">
    <source>
        <dbReference type="Ensembl" id="ENSOANP00000010529.3"/>
    </source>
</evidence>
<dbReference type="Bgee" id="ENSOANG00000006601">
    <property type="expression patterns" value="Expressed in testis and 3 other cell types or tissues"/>
</dbReference>
<keyword evidence="3" id="KW-1185">Reference proteome</keyword>
<protein>
    <submittedName>
        <fullName evidence="2">Cilia and flagella associated protein 54</fullName>
    </submittedName>
</protein>
<evidence type="ECO:0000256" key="1">
    <source>
        <dbReference type="SAM" id="MobiDB-lite"/>
    </source>
</evidence>
<dbReference type="Proteomes" id="UP000002279">
    <property type="component" value="Chromosome 14"/>
</dbReference>
<dbReference type="InParanoid" id="F6R292"/>
<dbReference type="STRING" id="9258.ENSOANP00000010529"/>
<feature type="compositionally biased region" description="Pro residues" evidence="1">
    <location>
        <begin position="17"/>
        <end position="26"/>
    </location>
</feature>
<dbReference type="HOGENOM" id="CLU_236591_0_0_1"/>
<dbReference type="eggNOG" id="ENOG502QVDY">
    <property type="taxonomic scope" value="Eukaryota"/>
</dbReference>
<dbReference type="Pfam" id="PF14858">
    <property type="entry name" value="CFAP54_N"/>
    <property type="match status" value="1"/>
</dbReference>
<dbReference type="GO" id="GO:0120316">
    <property type="term" value="P:sperm flagellum assembly"/>
    <property type="evidence" value="ECO:0007669"/>
    <property type="project" value="Ensembl"/>
</dbReference>
<name>F6R292_ORNAN</name>
<sequence length="3168" mass="358451">MEAPGPVPTEPGLRAPSSPPRPPAPGPAASCPGAAFYGPLDGHNPLMASCEAHLRQLLAVLRARSGPAATHRRLPQRRATSLFNIWTKFESRLPASYYNEKLLKVGDSLMQIKEYKLALTQCYGRYLQQFDDLTFDENKAALDEFKAIYFPEGFAHKSVGLTFQALQGRSICNFHMVCINDINLQNEESVRQSLKILSSLRLTMQMALPQEHLCWIVYNGTIHTYTICRKLMSIGQSTKALEYLLWSSICMESSIPLLSVNYLTWRTVLYTAVCQCYFDCQEGLHGEVFARRALSKIDELRTLEMMSSSPPQAESKKIYKEATIKMAVMIFKRAVFEPRRKPKGSLRPKVRINLKEAQTLQWPRTVTERLLTEMFENTASQFLAILEALSDSNRRTLQTGPPTVDEIEVRDVVLELFMAGLELLIGGPNGPSLQKKPDFFQIIHANSTQLQLIIEGKNAISVDAAVRFIKLAFTYEDWNLFNSTVDLLLNFLKSQDDSAAKKSEMDLKLLVAMEPLINVKRLKGTIFSSECFRDGAPRGSGKKIAFQDVSRKTVGHSDELINLAATLLSCISAPSQNIRPDREIVVDIVMFLWQKYKLGVQRMSISGDISGYDSLKFAQKIKVNKSVHLLWLINEILQCCKMENVDIVVVAEAALRLSEILEHLGYLSRKLAKTSDSGKRPSSELTSSKHLVDILPIIKKSPEERLFFAYENFSKAIDSMNLARSGTSLPNGLSVLDHCYTKKLNTSEANGRCNTPVTANSFVMDLHLELIQAQHRIAVMLINQTSGFQTLDKDHKPTKSSVNIKQSVNNAQCLTESDVMNTIKKNKLSKAIFLMQKAELIFHKQLASVSPNHLLEEAFSLIQKTEAEQSALYSYQKKLEDLTKEKNRIPPPPILLSRSSHSMTFKPAPFTSDVKVSWYRIFGCKADGCIVKVRLNDDHLSSSGEVMPADGKSILEVKDLEANEKYVFAVAAYSSDGKLVGNAVGETTKPILAYSPLSTITVRTFLTQVAYQIGNYTLAKRAFSPIWDYFVSIPSSPSTNLSMISLSSKLSISQFRLIPEILSQTSSILLYLFLQSIFITSDIIIKEKNLFCDAVRGNDIYYCQQVGRLAECERLLVAIELSTWLNDANYVLQAVVQCYGLLAPIIYHNIALVPVIQVLIKCLVVLQEIPDAIFVKKQTGTFESIQHMIACSAFYTAKVLRSWKEYELAVIIINYGKKLLDSSGLLFANLSTPSKSSMTDEEQGDILEEGVPTKKSLKKKAQLHASEKISEQLNILEKNLLKLTKQYHGSDLLWLDDPIFLYPIVFNWTTKCALREVMKFKHRPRFLEFLVQLMQKSLNEEKFFQLLEWSGPIQDFLKRRNDTILGNKKTPIRESPGNLNPGEDTSRPSTPTTELFRSVESSWKKASRTETAVLTKRRQSREFHTKRYSSQDFEKNDGRKMTSRILIELLSRFILNRLKRKRLHQLLIEEMPWRSQMNIYLAMAHFNVFRKQLEESTNIKVYNSQNMISYQTLDPDLFSLYNSGSLLVEGSNLNLENYKTIIASFLPLKKKKGKWLSDCPEFFYPGSNMDEVDSHMTNDSDPSHPLILDQSTTVNLLAHFSKIFLHLRRAVVLAHRGRQWTLLQNACRLLWNYSQDMHLLVKHANQLQASLPINIDILICALVLPFYFASDMLLDMVIDLQNTNSVKIVDEQGDFNIPSCFGSIGDDEGGSAFTFEQPLDDVTVVDLKWTCDFILKTLQILYQVEKWEALIHIAIQFNSITHEKYTGQVTPILVRAQRQLIERVQAFGGPEIPQPHFVKFETDHTEKITCRNYIGKQLRIATTSNEVINPESLIDHEGSSGYSDVRQASRLVCVPLDLTDTLKCFRETLGKLKFHSRSLRHSRKLLSLLLAQTQETSPASCSPDVTVRKVEFSSKTERAHLPIPPDLSQEKFIFPSTVESKELPPSQIAVVISSYKKTIELLDSNNQTGLKVQALHELGNLLFFAGNKRMAFKYWCRALDGILRKSDVLNTWKEFDCFSVNGTDSPADAVLRDYSEKFLFQAGIWGCLQGAVIAAKLAQYILTSNMRQRTECCILSAFLFKALFRNSLPHPKVDFEFAQYEITKLAPGIDLFSDRYRADISTVVASLTFLICELHFAKQNLMTLPLFTLYQYFVSEICQDPLKCIEGRILKMQVLIDLGFFADAFNELSLLYIGKNIPCKVPSGYKSTGKLKQPIQKFETDKTLLSKDNLSVIDEVLNRGLPITLASLCNQQILNKLFLARMHFLISLAATINGLPEEVLRSLYCASTSIRSKSPVPSIKEVNSRDQLGLSSQLIKCKEDLTLNMLKGILLSEAEDRLNLLVADIQDGNDRMISQCSVVELEVVIEAKLQLAAIAQQRHQAAFSAGIAFSVLRTLQDAEVFKKMPKIHTNDFSGPTESESVHKEDTKYLEPSMMVAREHLDIRLWLRCRLALLAALVAQIRGIVVMKENETTECLSLIDQMLAEAEASGDIELQAAIMVQAVMLNLQERRPKANSIQLLQDIIHLLEEKPFISPQASLIFVQSILLLDDLMKMETDDIQGYHSSGKEKLNYLILSHKLIIEQILTFGETVKLHKTEVELTTPLQPLKNIYLPHINILAKVKMRLGYVLAKQVSCTAQRKDPRKWLPALQLLRTALELCRASAMEEFDLEAEILFQKGKVERQLFLVDNPKPMMNDDFFEAIKLSQRNDQNYGMIRKSYLEIALFYFHLATLKKVEAPLETQNVAKEANVSKVKISPQFAKHSTLAWIAIRAATQVSEAMVASQLLIGKKSVKEQPVKYAIQIHIPQFAYLDLLTSYTDYLTDGHLATFKNPLFPLTTYEEVSESLKRVRKSESEVKKISEDQPTITWVHLVRYHNHLMRLNNMGTLLASKPVSVIPPKDDALYTSVFNQNLFLRLKEMHYFLKLFLREYSFCCVDEFPKDLLQGLEKPAEKTHGSVVKIYHGSTPVLSNSSLIKLSAVSSFSHNLDSVIESRATYAPHKELCFQWYIPPLEISAVETEPKVLLLFAYNTKKVKILSVTTFNPANIFSGHLWIPLKRVLSLCEKLSHLKQQAEISLQTPTDISPNAESEISSSTSKIDMEKSEIEEKLKECCTEVKCLLLDVSDTLPLTEVPFDISLESILNLKKLFDLSNGCVLLGGSIFQWITSLLS</sequence>
<dbReference type="GO" id="GO:0060271">
    <property type="term" value="P:cilium assembly"/>
    <property type="evidence" value="ECO:0000318"/>
    <property type="project" value="GO_Central"/>
</dbReference>
<proteinExistence type="predicted"/>
<accession>F6R292</accession>
<reference evidence="2 3" key="1">
    <citation type="journal article" date="2008" name="Nature">
        <title>Genome analysis of the platypus reveals unique signatures of evolution.</title>
        <authorList>
            <person name="Warren W.C."/>
            <person name="Hillier L.W."/>
            <person name="Marshall Graves J.A."/>
            <person name="Birney E."/>
            <person name="Ponting C.P."/>
            <person name="Grutzner F."/>
            <person name="Belov K."/>
            <person name="Miller W."/>
            <person name="Clarke L."/>
            <person name="Chinwalla A.T."/>
            <person name="Yang S.P."/>
            <person name="Heger A."/>
            <person name="Locke D.P."/>
            <person name="Miethke P."/>
            <person name="Waters P.D."/>
            <person name="Veyrunes F."/>
            <person name="Fulton L."/>
            <person name="Fulton B."/>
            <person name="Graves T."/>
            <person name="Wallis J."/>
            <person name="Puente X.S."/>
            <person name="Lopez-Otin C."/>
            <person name="Ordonez G.R."/>
            <person name="Eichler E.E."/>
            <person name="Chen L."/>
            <person name="Cheng Z."/>
            <person name="Deakin J.E."/>
            <person name="Alsop A."/>
            <person name="Thompson K."/>
            <person name="Kirby P."/>
            <person name="Papenfuss A.T."/>
            <person name="Wakefield M.J."/>
            <person name="Olender T."/>
            <person name="Lancet D."/>
            <person name="Huttley G.A."/>
            <person name="Smit A.F."/>
            <person name="Pask A."/>
            <person name="Temple-Smith P."/>
            <person name="Batzer M.A."/>
            <person name="Walker J.A."/>
            <person name="Konkel M.K."/>
            <person name="Harris R.S."/>
            <person name="Whittington C.M."/>
            <person name="Wong E.S."/>
            <person name="Gemmell N.J."/>
            <person name="Buschiazzo E."/>
            <person name="Vargas Jentzsch I.M."/>
            <person name="Merkel A."/>
            <person name="Schmitz J."/>
            <person name="Zemann A."/>
            <person name="Churakov G."/>
            <person name="Kriegs J.O."/>
            <person name="Brosius J."/>
            <person name="Murchison E.P."/>
            <person name="Sachidanandam R."/>
            <person name="Smith C."/>
            <person name="Hannon G.J."/>
            <person name="Tsend-Ayush E."/>
            <person name="McMillan D."/>
            <person name="Attenborough R."/>
            <person name="Rens W."/>
            <person name="Ferguson-Smith M."/>
            <person name="Lefevre C.M."/>
            <person name="Sharp J.A."/>
            <person name="Nicholas K.R."/>
            <person name="Ray D.A."/>
            <person name="Kube M."/>
            <person name="Reinhardt R."/>
            <person name="Pringle T.H."/>
            <person name="Taylor J."/>
            <person name="Jones R.C."/>
            <person name="Nixon B."/>
            <person name="Dacheux J.L."/>
            <person name="Niwa H."/>
            <person name="Sekita Y."/>
            <person name="Huang X."/>
            <person name="Stark A."/>
            <person name="Kheradpour P."/>
            <person name="Kellis M."/>
            <person name="Flicek P."/>
            <person name="Chen Y."/>
            <person name="Webber C."/>
            <person name="Hardison R."/>
            <person name="Nelson J."/>
            <person name="Hallsworth-Pepin K."/>
            <person name="Delehaunty K."/>
            <person name="Markovic C."/>
            <person name="Minx P."/>
            <person name="Feng Y."/>
            <person name="Kremitzki C."/>
            <person name="Mitreva M."/>
            <person name="Glasscock J."/>
            <person name="Wylie T."/>
            <person name="Wohldmann P."/>
            <person name="Thiru P."/>
            <person name="Nhan M.N."/>
            <person name="Pohl C.S."/>
            <person name="Smith S.M."/>
            <person name="Hou S."/>
            <person name="Nefedov M."/>
            <person name="de Jong P.J."/>
            <person name="Renfree M.B."/>
            <person name="Mardis E.R."/>
            <person name="Wilson R.K."/>
        </authorList>
    </citation>
    <scope>NUCLEOTIDE SEQUENCE [LARGE SCALE GENOMIC DNA]</scope>
    <source>
        <strain evidence="2 3">Glennie</strain>
    </source>
</reference>
<organism evidence="2 3">
    <name type="scientific">Ornithorhynchus anatinus</name>
    <name type="common">Duckbill platypus</name>
    <dbReference type="NCBI Taxonomy" id="9258"/>
    <lineage>
        <taxon>Eukaryota</taxon>
        <taxon>Metazoa</taxon>
        <taxon>Chordata</taxon>
        <taxon>Craniata</taxon>
        <taxon>Vertebrata</taxon>
        <taxon>Euteleostomi</taxon>
        <taxon>Mammalia</taxon>
        <taxon>Monotremata</taxon>
        <taxon>Ornithorhynchidae</taxon>
        <taxon>Ornithorhynchus</taxon>
    </lineage>
</organism>
<dbReference type="Ensembl" id="ENSOANT00000010531.3">
    <property type="protein sequence ID" value="ENSOANP00000010529.3"/>
    <property type="gene ID" value="ENSOANG00000006601.3"/>
</dbReference>
<reference evidence="2" key="2">
    <citation type="submission" date="2025-08" db="UniProtKB">
        <authorList>
            <consortium name="Ensembl"/>
        </authorList>
    </citation>
    <scope>IDENTIFICATION</scope>
    <source>
        <strain evidence="2">Glennie</strain>
    </source>
</reference>
<dbReference type="PANTHER" id="PTHR33487:SF1">
    <property type="entry name" value="CILIA- AND FLAGELLA-ASSOCIATED PROTEIN 54"/>
    <property type="match status" value="1"/>
</dbReference>
<reference evidence="2" key="3">
    <citation type="submission" date="2025-09" db="UniProtKB">
        <authorList>
            <consortium name="Ensembl"/>
        </authorList>
    </citation>
    <scope>IDENTIFICATION</scope>
    <source>
        <strain evidence="2">Glennie</strain>
    </source>
</reference>
<dbReference type="PANTHER" id="PTHR33487">
    <property type="entry name" value="CILIA- AND FLAGELLA-ASSOCIATED PROTEIN 54"/>
    <property type="match status" value="1"/>
</dbReference>
<feature type="region of interest" description="Disordered" evidence="1">
    <location>
        <begin position="1367"/>
        <end position="1393"/>
    </location>
</feature>
<dbReference type="OMA" id="FTELNIM"/>
<evidence type="ECO:0000313" key="3">
    <source>
        <dbReference type="Proteomes" id="UP000002279"/>
    </source>
</evidence>
<dbReference type="GeneTree" id="ENSGT00940000162446"/>
<dbReference type="InterPro" id="IPR027912">
    <property type="entry name" value="CFAP54"/>
</dbReference>
<feature type="region of interest" description="Disordered" evidence="1">
    <location>
        <begin position="1"/>
        <end position="28"/>
    </location>
</feature>
<gene>
    <name evidence="2" type="primary">CFAP54</name>
</gene>